<dbReference type="AlphaFoldDB" id="A0AAD9V9P9"/>
<evidence type="ECO:0000313" key="3">
    <source>
        <dbReference type="Proteomes" id="UP001249851"/>
    </source>
</evidence>
<feature type="region of interest" description="Disordered" evidence="1">
    <location>
        <begin position="135"/>
        <end position="170"/>
    </location>
</feature>
<evidence type="ECO:0000313" key="2">
    <source>
        <dbReference type="EMBL" id="KAK2566463.1"/>
    </source>
</evidence>
<protein>
    <submittedName>
        <fullName evidence="2">Uncharacterized protein</fullName>
    </submittedName>
</protein>
<keyword evidence="3" id="KW-1185">Reference proteome</keyword>
<proteinExistence type="predicted"/>
<name>A0AAD9V9P9_ACRCE</name>
<comment type="caution">
    <text evidence="2">The sequence shown here is derived from an EMBL/GenBank/DDBJ whole genome shotgun (WGS) entry which is preliminary data.</text>
</comment>
<reference evidence="2" key="2">
    <citation type="journal article" date="2023" name="Science">
        <title>Genomic signatures of disease resistance in endangered staghorn corals.</title>
        <authorList>
            <person name="Vollmer S.V."/>
            <person name="Selwyn J.D."/>
            <person name="Despard B.A."/>
            <person name="Roesel C.L."/>
        </authorList>
    </citation>
    <scope>NUCLEOTIDE SEQUENCE</scope>
    <source>
        <strain evidence="2">K2</strain>
    </source>
</reference>
<dbReference type="EMBL" id="JARQWQ010000017">
    <property type="protein sequence ID" value="KAK2566463.1"/>
    <property type="molecule type" value="Genomic_DNA"/>
</dbReference>
<feature type="region of interest" description="Disordered" evidence="1">
    <location>
        <begin position="1"/>
        <end position="58"/>
    </location>
</feature>
<reference evidence="2" key="1">
    <citation type="journal article" date="2023" name="G3 (Bethesda)">
        <title>Whole genome assembly and annotation of the endangered Caribbean coral Acropora cervicornis.</title>
        <authorList>
            <person name="Selwyn J.D."/>
            <person name="Vollmer S.V."/>
        </authorList>
    </citation>
    <scope>NUCLEOTIDE SEQUENCE</scope>
    <source>
        <strain evidence="2">K2</strain>
    </source>
</reference>
<feature type="compositionally biased region" description="Basic and acidic residues" evidence="1">
    <location>
        <begin position="23"/>
        <end position="39"/>
    </location>
</feature>
<accession>A0AAD9V9P9</accession>
<evidence type="ECO:0000256" key="1">
    <source>
        <dbReference type="SAM" id="MobiDB-lite"/>
    </source>
</evidence>
<gene>
    <name evidence="2" type="ORF">P5673_009983</name>
</gene>
<dbReference type="Proteomes" id="UP001249851">
    <property type="component" value="Unassembled WGS sequence"/>
</dbReference>
<feature type="compositionally biased region" description="Polar residues" evidence="1">
    <location>
        <begin position="140"/>
        <end position="151"/>
    </location>
</feature>
<organism evidence="2 3">
    <name type="scientific">Acropora cervicornis</name>
    <name type="common">Staghorn coral</name>
    <dbReference type="NCBI Taxonomy" id="6130"/>
    <lineage>
        <taxon>Eukaryota</taxon>
        <taxon>Metazoa</taxon>
        <taxon>Cnidaria</taxon>
        <taxon>Anthozoa</taxon>
        <taxon>Hexacorallia</taxon>
        <taxon>Scleractinia</taxon>
        <taxon>Astrocoeniina</taxon>
        <taxon>Acroporidae</taxon>
        <taxon>Acropora</taxon>
    </lineage>
</organism>
<sequence>MEIEPFLSDHGDLFSDNLAVSEESNKPDKETSGKDIHTREKGHKRKRNETVPLEEQLEQSEQAIKSLTRHLERKTCPKSLQYRARARIRADNEFRKDIKQLRSNNSSKAEGNYVEALIRFHYRRIDSLRSALQKQKRIKNSTPNTDSTVTRKSAFARPAPSETVAAETVQKAEKTIEELNEL</sequence>